<dbReference type="AlphaFoldDB" id="X2LJP7"/>
<dbReference type="PIRSF" id="PIRSF037442">
    <property type="entry name" value="UCP037442_abhydr"/>
    <property type="match status" value="1"/>
</dbReference>
<feature type="domain" description="Serine aminopeptidase S33" evidence="1">
    <location>
        <begin position="27"/>
        <end position="160"/>
    </location>
</feature>
<dbReference type="InterPro" id="IPR017208">
    <property type="entry name" value="UCP037442_abhydr"/>
</dbReference>
<dbReference type="EMBL" id="KF796605">
    <property type="protein sequence ID" value="AHN97936.1"/>
    <property type="molecule type" value="Genomic_DNA"/>
</dbReference>
<proteinExistence type="predicted"/>
<evidence type="ECO:0000313" key="2">
    <source>
        <dbReference type="EMBL" id="AHN97936.1"/>
    </source>
</evidence>
<dbReference type="Gene3D" id="3.40.50.1820">
    <property type="entry name" value="alpha/beta hydrolase"/>
    <property type="match status" value="1"/>
</dbReference>
<accession>X2LJP7</accession>
<evidence type="ECO:0000259" key="1">
    <source>
        <dbReference type="Pfam" id="PF12146"/>
    </source>
</evidence>
<protein>
    <recommendedName>
        <fullName evidence="1">Serine aminopeptidase S33 domain-containing protein</fullName>
    </recommendedName>
</protein>
<dbReference type="InterPro" id="IPR029058">
    <property type="entry name" value="AB_hydrolase_fold"/>
</dbReference>
<name>X2LJP7_9BACT</name>
<sequence>MTVRSLEVPVVANDGHRFVLSARIPSNPRASLLWHGGMGIAARHYMPFADALAAQGIAVFAPDWRGLGSSSVRASRTADWGYRELLMTDLPASEAAVEHALPGIDRIVGGHSLGGQLACVRAGIAPGFASALWLVASGTPNWRTFPPRTRWWLPLAYHLLDGIAGVAGKLPGRRIGFGGEEARGVIADWSRSGLTGRYAAADLAVDLEVALGRVALPIRAVRMAHDWLAPASSLQALLAKMPDARPEIVALDVAAPRVRADHYHWMKHPALTVEALLR</sequence>
<dbReference type="InterPro" id="IPR022742">
    <property type="entry name" value="Hydrolase_4"/>
</dbReference>
<dbReference type="SUPFAM" id="SSF53474">
    <property type="entry name" value="alpha/beta-Hydrolases"/>
    <property type="match status" value="1"/>
</dbReference>
<dbReference type="Pfam" id="PF12146">
    <property type="entry name" value="Hydrolase_4"/>
    <property type="match status" value="1"/>
</dbReference>
<organism evidence="2">
    <name type="scientific">uncultured bacterium lac153</name>
    <dbReference type="NCBI Taxonomy" id="1447239"/>
    <lineage>
        <taxon>Bacteria</taxon>
        <taxon>environmental samples</taxon>
    </lineage>
</organism>
<reference evidence="2" key="1">
    <citation type="submission" date="2013-10" db="EMBL/GenBank/DDBJ databases">
        <title>Functional metagenomics reveals novel beta-galactosidases not predictable from gene sequences.</title>
        <authorList>
            <person name="Cheng J."/>
            <person name="Engel K."/>
            <person name="Romantsov T."/>
            <person name="Neufeld J.D."/>
            <person name="Rose D.R."/>
            <person name="Charles T.C."/>
        </authorList>
    </citation>
    <scope>NUCLEOTIDE SEQUENCE</scope>
</reference>